<name>A0A2G9U1J7_TELCI</name>
<keyword evidence="3" id="KW-1185">Reference proteome</keyword>
<feature type="compositionally biased region" description="Polar residues" evidence="1">
    <location>
        <begin position="45"/>
        <end position="58"/>
    </location>
</feature>
<protein>
    <submittedName>
        <fullName evidence="2">Uncharacterized protein</fullName>
    </submittedName>
</protein>
<organism evidence="2 3">
    <name type="scientific">Teladorsagia circumcincta</name>
    <name type="common">Brown stomach worm</name>
    <name type="synonym">Ostertagia circumcincta</name>
    <dbReference type="NCBI Taxonomy" id="45464"/>
    <lineage>
        <taxon>Eukaryota</taxon>
        <taxon>Metazoa</taxon>
        <taxon>Ecdysozoa</taxon>
        <taxon>Nematoda</taxon>
        <taxon>Chromadorea</taxon>
        <taxon>Rhabditida</taxon>
        <taxon>Rhabditina</taxon>
        <taxon>Rhabditomorpha</taxon>
        <taxon>Strongyloidea</taxon>
        <taxon>Trichostrongylidae</taxon>
        <taxon>Teladorsagia</taxon>
    </lineage>
</organism>
<sequence>MPSDIGLDPGPSGIVGVPLIEAEDLEEDGKRLPHHQMEDKPECYSNESNVSDAGNATTKGRVVNIIRKRPPRPTILGRRQ</sequence>
<accession>A0A2G9U1J7</accession>
<dbReference type="EMBL" id="KZ350977">
    <property type="protein sequence ID" value="PIO63370.1"/>
    <property type="molecule type" value="Genomic_DNA"/>
</dbReference>
<reference evidence="2 3" key="1">
    <citation type="submission" date="2015-09" db="EMBL/GenBank/DDBJ databases">
        <title>Draft genome of the parasitic nematode Teladorsagia circumcincta isolate WARC Sus (inbred).</title>
        <authorList>
            <person name="Mitreva M."/>
        </authorList>
    </citation>
    <scope>NUCLEOTIDE SEQUENCE [LARGE SCALE GENOMIC DNA]</scope>
    <source>
        <strain evidence="2 3">S</strain>
    </source>
</reference>
<dbReference type="AlphaFoldDB" id="A0A2G9U1J7"/>
<evidence type="ECO:0000256" key="1">
    <source>
        <dbReference type="SAM" id="MobiDB-lite"/>
    </source>
</evidence>
<proteinExistence type="predicted"/>
<gene>
    <name evidence="2" type="ORF">TELCIR_15032</name>
</gene>
<dbReference type="Proteomes" id="UP000230423">
    <property type="component" value="Unassembled WGS sequence"/>
</dbReference>
<dbReference type="OrthoDB" id="40579at2759"/>
<evidence type="ECO:0000313" key="2">
    <source>
        <dbReference type="EMBL" id="PIO63370.1"/>
    </source>
</evidence>
<feature type="region of interest" description="Disordered" evidence="1">
    <location>
        <begin position="35"/>
        <end position="80"/>
    </location>
</feature>
<evidence type="ECO:0000313" key="3">
    <source>
        <dbReference type="Proteomes" id="UP000230423"/>
    </source>
</evidence>